<organism evidence="1 2">
    <name type="scientific">Dryococelus australis</name>
    <dbReference type="NCBI Taxonomy" id="614101"/>
    <lineage>
        <taxon>Eukaryota</taxon>
        <taxon>Metazoa</taxon>
        <taxon>Ecdysozoa</taxon>
        <taxon>Arthropoda</taxon>
        <taxon>Hexapoda</taxon>
        <taxon>Insecta</taxon>
        <taxon>Pterygota</taxon>
        <taxon>Neoptera</taxon>
        <taxon>Polyneoptera</taxon>
        <taxon>Phasmatodea</taxon>
        <taxon>Verophasmatodea</taxon>
        <taxon>Anareolatae</taxon>
        <taxon>Phasmatidae</taxon>
        <taxon>Eurycanthinae</taxon>
        <taxon>Dryococelus</taxon>
    </lineage>
</organism>
<name>A0ABQ9IBW7_9NEOP</name>
<evidence type="ECO:0000313" key="2">
    <source>
        <dbReference type="Proteomes" id="UP001159363"/>
    </source>
</evidence>
<comment type="caution">
    <text evidence="1">The sequence shown here is derived from an EMBL/GenBank/DDBJ whole genome shotgun (WGS) entry which is preliminary data.</text>
</comment>
<dbReference type="EMBL" id="JARBHB010000002">
    <property type="protein sequence ID" value="KAJ8894177.1"/>
    <property type="molecule type" value="Genomic_DNA"/>
</dbReference>
<sequence length="414" mass="45465">MTKCFLKIQFPENVAAVTSLERPVFGDLHLLQFPVISYLWKTVSFLSNNVPLVSSFFSKAQIMDLLGCHPLPATRHGSGLTGDTLVPTRRNNRRQTPHATIRNGNSTVPPGIHNYISLQDLQYGAPSSVLIGLGCHPISHKAKKRRSGEVVRLLASPLGEPCSIPGGVIPGFSHVGIAPDDAADWRVFWEFPVSLDPFVPALLHRHLVSPSPALKTSILVHEKADISPAVAPAARSQLQLTGALATHHCSHYRLKMSGNLLDSHSGEPGFYSRSSHFDFCFPWFPEITPGECCDGSLKSPWPIYFHSLPHNLAPSLMTSLSTGRCPKELARIEPSTRDMALTVNVHDNVIKPLRPAVTPTALDTLPAKIKMILLNQNYLQDTAHIASTFSEFSSIAKNCLYSLPYRKMYSSETS</sequence>
<keyword evidence="2" id="KW-1185">Reference proteome</keyword>
<protein>
    <submittedName>
        <fullName evidence="1">Uncharacterized protein</fullName>
    </submittedName>
</protein>
<reference evidence="1 2" key="1">
    <citation type="submission" date="2023-02" db="EMBL/GenBank/DDBJ databases">
        <title>LHISI_Scaffold_Assembly.</title>
        <authorList>
            <person name="Stuart O.P."/>
            <person name="Cleave R."/>
            <person name="Magrath M.J.L."/>
            <person name="Mikheyev A.S."/>
        </authorList>
    </citation>
    <scope>NUCLEOTIDE SEQUENCE [LARGE SCALE GENOMIC DNA]</scope>
    <source>
        <strain evidence="1">Daus_M_001</strain>
        <tissue evidence="1">Leg muscle</tissue>
    </source>
</reference>
<dbReference type="Proteomes" id="UP001159363">
    <property type="component" value="Chromosome 2"/>
</dbReference>
<proteinExistence type="predicted"/>
<evidence type="ECO:0000313" key="1">
    <source>
        <dbReference type="EMBL" id="KAJ8894177.1"/>
    </source>
</evidence>
<gene>
    <name evidence="1" type="ORF">PR048_006787</name>
</gene>
<accession>A0ABQ9IBW7</accession>